<dbReference type="AlphaFoldDB" id="A0A3B0UU45"/>
<comment type="subunit">
    <text evidence="3">Tetramer of two alpha and two beta chains.</text>
</comment>
<sequence length="266" mass="27954">MTTGTERITAAFKQAQTRQTAALMPYFTLGYPDAATSLDIIEAIAPHSDLLELGVPFSDPLADGPTIQHSTQISLENGTTTASCLSMVHTLRQRGVQTPIMLMGYVNPILAYGEASYVQDAAKAGADGFIVPDLPPEEAEELDKLAANAGLSLIQFLAPTSNQQRIDKVTAKACGFVYLVSVAGVTGARSKVQMDLAGFVSRVRRHTAVPLAVGFGISTPKQAAKVGKIADGVIVGSALINAVDAADDKVEAAVQFVKSLREALLL</sequence>
<dbReference type="UniPathway" id="UPA00035">
    <property type="reaction ID" value="UER00044"/>
</dbReference>
<comment type="pathway">
    <text evidence="2">Amino-acid biosynthesis; L-tryptophan biosynthesis; L-tryptophan from chorismate: step 5/5.</text>
</comment>
<keyword evidence="8 10" id="KW-0456">Lyase</keyword>
<evidence type="ECO:0000256" key="4">
    <source>
        <dbReference type="ARBA" id="ARBA00012043"/>
    </source>
</evidence>
<comment type="catalytic activity">
    <reaction evidence="9">
        <text>(1S,2R)-1-C-(indol-3-yl)glycerol 3-phosphate + L-serine = D-glyceraldehyde 3-phosphate + L-tryptophan + H2O</text>
        <dbReference type="Rhea" id="RHEA:10532"/>
        <dbReference type="ChEBI" id="CHEBI:15377"/>
        <dbReference type="ChEBI" id="CHEBI:33384"/>
        <dbReference type="ChEBI" id="CHEBI:57912"/>
        <dbReference type="ChEBI" id="CHEBI:58866"/>
        <dbReference type="ChEBI" id="CHEBI:59776"/>
        <dbReference type="EC" id="4.2.1.20"/>
    </reaction>
</comment>
<gene>
    <name evidence="10" type="ORF">MNBD_CHLOROFLEXI01-4232</name>
</gene>
<dbReference type="PROSITE" id="PS00167">
    <property type="entry name" value="TRP_SYNTHASE_ALPHA"/>
    <property type="match status" value="1"/>
</dbReference>
<dbReference type="InterPro" id="IPR002028">
    <property type="entry name" value="Trp_synthase_suA"/>
</dbReference>
<accession>A0A3B0UU45</accession>
<keyword evidence="7" id="KW-0057">Aromatic amino acid biosynthesis</keyword>
<dbReference type="HAMAP" id="MF_00131">
    <property type="entry name" value="Trp_synth_alpha"/>
    <property type="match status" value="1"/>
</dbReference>
<evidence type="ECO:0000256" key="8">
    <source>
        <dbReference type="ARBA" id="ARBA00023239"/>
    </source>
</evidence>
<reference evidence="10" key="1">
    <citation type="submission" date="2018-06" db="EMBL/GenBank/DDBJ databases">
        <authorList>
            <person name="Zhirakovskaya E."/>
        </authorList>
    </citation>
    <scope>NUCLEOTIDE SEQUENCE</scope>
</reference>
<dbReference type="Gene3D" id="3.20.20.70">
    <property type="entry name" value="Aldolase class I"/>
    <property type="match status" value="1"/>
</dbReference>
<protein>
    <recommendedName>
        <fullName evidence="4">tryptophan synthase</fullName>
        <ecNumber evidence="4">4.2.1.20</ecNumber>
    </recommendedName>
</protein>
<name>A0A3B0UU45_9ZZZZ</name>
<evidence type="ECO:0000256" key="9">
    <source>
        <dbReference type="ARBA" id="ARBA00049047"/>
    </source>
</evidence>
<evidence type="ECO:0000256" key="7">
    <source>
        <dbReference type="ARBA" id="ARBA00023141"/>
    </source>
</evidence>
<dbReference type="InterPro" id="IPR018204">
    <property type="entry name" value="Trp_synthase_alpha_AS"/>
</dbReference>
<evidence type="ECO:0000256" key="3">
    <source>
        <dbReference type="ARBA" id="ARBA00011270"/>
    </source>
</evidence>
<evidence type="ECO:0000256" key="6">
    <source>
        <dbReference type="ARBA" id="ARBA00022822"/>
    </source>
</evidence>
<dbReference type="PANTHER" id="PTHR43406:SF1">
    <property type="entry name" value="TRYPTOPHAN SYNTHASE ALPHA CHAIN, CHLOROPLASTIC"/>
    <property type="match status" value="1"/>
</dbReference>
<dbReference type="EC" id="4.2.1.20" evidence="4"/>
<evidence type="ECO:0000256" key="1">
    <source>
        <dbReference type="ARBA" id="ARBA00003365"/>
    </source>
</evidence>
<dbReference type="CDD" id="cd04724">
    <property type="entry name" value="Tryptophan_synthase_alpha"/>
    <property type="match status" value="1"/>
</dbReference>
<dbReference type="SUPFAM" id="SSF51366">
    <property type="entry name" value="Ribulose-phoshate binding barrel"/>
    <property type="match status" value="1"/>
</dbReference>
<keyword evidence="5" id="KW-0028">Amino-acid biosynthesis</keyword>
<organism evidence="10">
    <name type="scientific">hydrothermal vent metagenome</name>
    <dbReference type="NCBI Taxonomy" id="652676"/>
    <lineage>
        <taxon>unclassified sequences</taxon>
        <taxon>metagenomes</taxon>
        <taxon>ecological metagenomes</taxon>
    </lineage>
</organism>
<evidence type="ECO:0000256" key="5">
    <source>
        <dbReference type="ARBA" id="ARBA00022605"/>
    </source>
</evidence>
<dbReference type="PANTHER" id="PTHR43406">
    <property type="entry name" value="TRYPTOPHAN SYNTHASE, ALPHA CHAIN"/>
    <property type="match status" value="1"/>
</dbReference>
<evidence type="ECO:0000256" key="2">
    <source>
        <dbReference type="ARBA" id="ARBA00004733"/>
    </source>
</evidence>
<keyword evidence="6" id="KW-0822">Tryptophan biosynthesis</keyword>
<dbReference type="FunFam" id="3.20.20.70:FF:000037">
    <property type="entry name" value="Tryptophan synthase alpha chain"/>
    <property type="match status" value="1"/>
</dbReference>
<dbReference type="NCBIfam" id="TIGR00262">
    <property type="entry name" value="trpA"/>
    <property type="match status" value="1"/>
</dbReference>
<comment type="function">
    <text evidence="1">The alpha subunit is responsible for the aldol cleavage of indoleglycerol phosphate to indole and glyceraldehyde 3-phosphate.</text>
</comment>
<dbReference type="InterPro" id="IPR013785">
    <property type="entry name" value="Aldolase_TIM"/>
</dbReference>
<dbReference type="Pfam" id="PF00290">
    <property type="entry name" value="Trp_syntA"/>
    <property type="match status" value="1"/>
</dbReference>
<dbReference type="InterPro" id="IPR011060">
    <property type="entry name" value="RibuloseP-bd_barrel"/>
</dbReference>
<dbReference type="EMBL" id="UOEU01000009">
    <property type="protein sequence ID" value="VAW29872.1"/>
    <property type="molecule type" value="Genomic_DNA"/>
</dbReference>
<evidence type="ECO:0000313" key="10">
    <source>
        <dbReference type="EMBL" id="VAW29872.1"/>
    </source>
</evidence>
<proteinExistence type="inferred from homology"/>
<dbReference type="GO" id="GO:0005829">
    <property type="term" value="C:cytosol"/>
    <property type="evidence" value="ECO:0007669"/>
    <property type="project" value="TreeGrafter"/>
</dbReference>
<dbReference type="GO" id="GO:0004834">
    <property type="term" value="F:tryptophan synthase activity"/>
    <property type="evidence" value="ECO:0007669"/>
    <property type="project" value="UniProtKB-EC"/>
</dbReference>